<dbReference type="InterPro" id="IPR040092">
    <property type="entry name" value="TBRG1"/>
</dbReference>
<feature type="region of interest" description="Disordered" evidence="3">
    <location>
        <begin position="142"/>
        <end position="167"/>
    </location>
</feature>
<proteinExistence type="predicted"/>
<dbReference type="Gene3D" id="2.130.10.10">
    <property type="entry name" value="YVTN repeat-like/Quinoprotein amine dehydrogenase"/>
    <property type="match status" value="1"/>
</dbReference>
<evidence type="ECO:0000256" key="3">
    <source>
        <dbReference type="SAM" id="MobiDB-lite"/>
    </source>
</evidence>
<gene>
    <name evidence="4" type="ORF">RND81_07G176500</name>
</gene>
<evidence type="ECO:0000313" key="4">
    <source>
        <dbReference type="EMBL" id="KAK9707157.1"/>
    </source>
</evidence>
<dbReference type="Proteomes" id="UP001443914">
    <property type="component" value="Unassembled WGS sequence"/>
</dbReference>
<dbReference type="GO" id="GO:0005634">
    <property type="term" value="C:nucleus"/>
    <property type="evidence" value="ECO:0007669"/>
    <property type="project" value="UniProtKB-SubCell"/>
</dbReference>
<dbReference type="InterPro" id="IPR015943">
    <property type="entry name" value="WD40/YVTN_repeat-like_dom_sf"/>
</dbReference>
<dbReference type="GO" id="GO:0048731">
    <property type="term" value="P:system development"/>
    <property type="evidence" value="ECO:0007669"/>
    <property type="project" value="UniProtKB-ARBA"/>
</dbReference>
<dbReference type="GO" id="GO:0140993">
    <property type="term" value="F:histone modifying activity"/>
    <property type="evidence" value="ECO:0007669"/>
    <property type="project" value="UniProtKB-ARBA"/>
</dbReference>
<organism evidence="4 5">
    <name type="scientific">Saponaria officinalis</name>
    <name type="common">Common soapwort</name>
    <name type="synonym">Lychnis saponaria</name>
    <dbReference type="NCBI Taxonomy" id="3572"/>
    <lineage>
        <taxon>Eukaryota</taxon>
        <taxon>Viridiplantae</taxon>
        <taxon>Streptophyta</taxon>
        <taxon>Embryophyta</taxon>
        <taxon>Tracheophyta</taxon>
        <taxon>Spermatophyta</taxon>
        <taxon>Magnoliopsida</taxon>
        <taxon>eudicotyledons</taxon>
        <taxon>Gunneridae</taxon>
        <taxon>Pentapetalae</taxon>
        <taxon>Caryophyllales</taxon>
        <taxon>Caryophyllaceae</taxon>
        <taxon>Caryophylleae</taxon>
        <taxon>Saponaria</taxon>
    </lineage>
</organism>
<reference evidence="4" key="1">
    <citation type="submission" date="2024-03" db="EMBL/GenBank/DDBJ databases">
        <title>WGS assembly of Saponaria officinalis var. Norfolk2.</title>
        <authorList>
            <person name="Jenkins J."/>
            <person name="Shu S."/>
            <person name="Grimwood J."/>
            <person name="Barry K."/>
            <person name="Goodstein D."/>
            <person name="Schmutz J."/>
            <person name="Leebens-Mack J."/>
            <person name="Osbourn A."/>
        </authorList>
    </citation>
    <scope>NUCLEOTIDE SEQUENCE [LARGE SCALE GENOMIC DNA]</scope>
    <source>
        <strain evidence="4">JIC</strain>
    </source>
</reference>
<feature type="region of interest" description="Disordered" evidence="3">
    <location>
        <begin position="527"/>
        <end position="548"/>
    </location>
</feature>
<comment type="subcellular location">
    <subcellularLocation>
        <location evidence="1">Nucleus</location>
    </subcellularLocation>
</comment>
<accession>A0AAW1JRF7</accession>
<name>A0AAW1JRF7_SAPOF</name>
<feature type="region of interest" description="Disordered" evidence="3">
    <location>
        <begin position="275"/>
        <end position="303"/>
    </location>
</feature>
<dbReference type="PANTHER" id="PTHR22715:SF1">
    <property type="entry name" value="DNA BINDING PROTEIN"/>
    <property type="match status" value="1"/>
</dbReference>
<evidence type="ECO:0000313" key="5">
    <source>
        <dbReference type="Proteomes" id="UP001443914"/>
    </source>
</evidence>
<feature type="region of interest" description="Disordered" evidence="3">
    <location>
        <begin position="354"/>
        <end position="411"/>
    </location>
</feature>
<evidence type="ECO:0000256" key="2">
    <source>
        <dbReference type="ARBA" id="ARBA00023242"/>
    </source>
</evidence>
<dbReference type="InterPro" id="IPR003888">
    <property type="entry name" value="FYrich_N"/>
</dbReference>
<keyword evidence="5" id="KW-1185">Reference proteome</keyword>
<dbReference type="InterPro" id="IPR036322">
    <property type="entry name" value="WD40_repeat_dom_sf"/>
</dbReference>
<comment type="caution">
    <text evidence="4">The sequence shown here is derived from an EMBL/GenBank/DDBJ whole genome shotgun (WGS) entry which is preliminary data.</text>
</comment>
<dbReference type="PROSITE" id="PS51542">
    <property type="entry name" value="FYRN"/>
    <property type="match status" value="1"/>
</dbReference>
<evidence type="ECO:0000256" key="1">
    <source>
        <dbReference type="ARBA" id="ARBA00004123"/>
    </source>
</evidence>
<sequence length="1379" mass="151353">MAKPHDESNSSNLEIVSVGTLYTGQWDKKYWSSSRGKDRYPYPIGYQALRTHNGVTYKLEVHEGTKGPIFQISSNNKQSDSGDTPDRAWANFQKKYCSRVKIWPGKRFSGKVDGVEFFGFKNALVQRLLRELIATLNDASDQSSHTTNFRKASAKGRDVGPPSKYQSPELVSFLGKNSVTGKRSRTCRGTDAKSACKRSHNISQTSNEAEDPCYTRRANNDDPMMLSTSSLCEINQTDGPSLLLSDTELGKNVPFRGDGLPIKSMEVQDDSVAKSSLADGRSEHANMGKYSTSSADVDLPEEEKPLDRQCTRVLGHGLSVVTEEENGNPQTIPDVLVSRPPVLMDSQVNHSAELCAPDTLDTQQDSGSRTGDKATSMTELVADTAFSEEPISGSHSDDGRSYLTGSSEKSDYDTVGGDIAKSMLSIPLPQAIPFLTYSSRKKKRELRPPKEPTCEVKSEDKLVGAIPRIDVISQASMHAKSDVEGVKRADPSTVHADQARLVLENIKYIVPDSLDDDQSEDLAANKLQQSSNNADNVSANFQDSPEPYGKSDSLNTTELLYNNTSNIHNKTSRFKETLSHDELLKDCDMSAQMDSVLASHSTVGCQSYIPTNHFVKDENLRSIAEANSMYSGHSSKNAEVETILDSKVKTCDDFAEHTPFSATKNSLPGNCCQKKEEYSVPLSEIIICRNDGDKCLPGTDHTAEIFVSSESCQLFGISNSDIIKSAFGVQGKRGRQISYTKDENAEKALAQSGSLSILQDHALPCAFTKDIAKCIDGSDMHDRNSEACLQQCKIEAQHCESADAGVGDPKSFTSCVEEDIVDTGVNCPVRQISSESCQLFGISNSDIIKSAFGVQGKRGRQISYTKDENAEKALAQSGSLSILQEHALPCAFTKDIAKCVDGSDMHDRNSEACLQQCKIEAQHCESADPGVGDPKNFTSHVEEDIVDTGVNCPVRQKSYKEIEGSMTLVGCYNHPMQISSVKLAEVGHEIYICVSCGPLVDRERDLFLYKLLCEEPSSGSPCMSGHTSMRLPSLKDEFGREVDIDKSGLQFTPDARALVMIDSIRMPYCREKSLHCSCPQCESCCFEENAVKIVQIQHGYALLILKLYTVYAVHCILICEPRCLIAVDESGRVYIWIMDPTWSIKMEEHIILSYDFLPSRVVELKRVPKSASMVIGHNGYGQFSLWDIAKRTVVTQFSAPASLVLDYHPVSLFRWQNKNLSCDESLKEECVKKLVEESTSGFLGHNELDISCPTDWNDVALWVLMYTSSDSNVPSASFSSNYHSNSDQCWRLGLLVKSTVIMGAALPTSTAAIGTSSGLGIIGTYKGEVDIWELATGNQLGSLHHHAGKTVSHVAVNDASSSIVAIAHDDGQLWVYRNH</sequence>
<dbReference type="EMBL" id="JBDFQZ010000007">
    <property type="protein sequence ID" value="KAK9707157.1"/>
    <property type="molecule type" value="Genomic_DNA"/>
</dbReference>
<keyword evidence="2" id="KW-0539">Nucleus</keyword>
<dbReference type="PANTHER" id="PTHR22715">
    <property type="entry name" value="TRANSFORMING GROWTH FACTOR BETA REGULATED GENE 1"/>
    <property type="match status" value="1"/>
</dbReference>
<dbReference type="InterPro" id="IPR003889">
    <property type="entry name" value="FYrich_C"/>
</dbReference>
<protein>
    <submittedName>
        <fullName evidence="4">Uncharacterized protein</fullName>
    </submittedName>
</protein>
<feature type="compositionally biased region" description="Polar residues" evidence="3">
    <location>
        <begin position="360"/>
        <end position="378"/>
    </location>
</feature>
<dbReference type="PROSITE" id="PS51543">
    <property type="entry name" value="FYRC"/>
    <property type="match status" value="1"/>
</dbReference>
<feature type="region of interest" description="Disordered" evidence="3">
    <location>
        <begin position="196"/>
        <end position="221"/>
    </location>
</feature>
<dbReference type="GO" id="GO:0051726">
    <property type="term" value="P:regulation of cell cycle"/>
    <property type="evidence" value="ECO:0007669"/>
    <property type="project" value="TreeGrafter"/>
</dbReference>
<feature type="compositionally biased region" description="Polar residues" evidence="3">
    <location>
        <begin position="527"/>
        <end position="543"/>
    </location>
</feature>
<dbReference type="SUPFAM" id="SSF50978">
    <property type="entry name" value="WD40 repeat-like"/>
    <property type="match status" value="1"/>
</dbReference>
<dbReference type="Gene3D" id="3.30.160.360">
    <property type="match status" value="1"/>
</dbReference>